<dbReference type="Pfam" id="PF00067">
    <property type="entry name" value="p450"/>
    <property type="match status" value="1"/>
</dbReference>
<evidence type="ECO:0000313" key="9">
    <source>
        <dbReference type="EMBL" id="GMR60973.1"/>
    </source>
</evidence>
<dbReference type="SUPFAM" id="SSF48264">
    <property type="entry name" value="Cytochrome P450"/>
    <property type="match status" value="1"/>
</dbReference>
<dbReference type="InterPro" id="IPR017972">
    <property type="entry name" value="Cyt_P450_CS"/>
</dbReference>
<evidence type="ECO:0000256" key="2">
    <source>
        <dbReference type="ARBA" id="ARBA00010617"/>
    </source>
</evidence>
<gene>
    <name evidence="9" type="ORF">PMAYCL1PPCAC_31168</name>
</gene>
<evidence type="ECO:0008006" key="11">
    <source>
        <dbReference type="Google" id="ProtNLM"/>
    </source>
</evidence>
<dbReference type="PRINTS" id="PR00463">
    <property type="entry name" value="EP450I"/>
</dbReference>
<dbReference type="PANTHER" id="PTHR24303:SF31">
    <property type="entry name" value="CYTOCHROME P450 307A1-RELATED"/>
    <property type="match status" value="1"/>
</dbReference>
<evidence type="ECO:0000313" key="10">
    <source>
        <dbReference type="Proteomes" id="UP001328107"/>
    </source>
</evidence>
<reference evidence="10" key="1">
    <citation type="submission" date="2022-10" db="EMBL/GenBank/DDBJ databases">
        <title>Genome assembly of Pristionchus species.</title>
        <authorList>
            <person name="Yoshida K."/>
            <person name="Sommer R.J."/>
        </authorList>
    </citation>
    <scope>NUCLEOTIDE SEQUENCE [LARGE SCALE GENOMIC DNA]</scope>
    <source>
        <strain evidence="10">RS5460</strain>
    </source>
</reference>
<dbReference type="GO" id="GO:0005506">
    <property type="term" value="F:iron ion binding"/>
    <property type="evidence" value="ECO:0007669"/>
    <property type="project" value="InterPro"/>
</dbReference>
<organism evidence="9 10">
    <name type="scientific">Pristionchus mayeri</name>
    <dbReference type="NCBI Taxonomy" id="1317129"/>
    <lineage>
        <taxon>Eukaryota</taxon>
        <taxon>Metazoa</taxon>
        <taxon>Ecdysozoa</taxon>
        <taxon>Nematoda</taxon>
        <taxon>Chromadorea</taxon>
        <taxon>Rhabditida</taxon>
        <taxon>Rhabditina</taxon>
        <taxon>Diplogasteromorpha</taxon>
        <taxon>Diplogasteroidea</taxon>
        <taxon>Neodiplogasteridae</taxon>
        <taxon>Pristionchus</taxon>
    </lineage>
</organism>
<dbReference type="PANTHER" id="PTHR24303">
    <property type="entry name" value="HEME-BINDING MONOOXYGENASE FAMILY"/>
    <property type="match status" value="1"/>
</dbReference>
<dbReference type="EMBL" id="BTRK01000006">
    <property type="protein sequence ID" value="GMR60973.1"/>
    <property type="molecule type" value="Genomic_DNA"/>
</dbReference>
<dbReference type="GO" id="GO:0004497">
    <property type="term" value="F:monooxygenase activity"/>
    <property type="evidence" value="ECO:0007669"/>
    <property type="project" value="UniProtKB-KW"/>
</dbReference>
<dbReference type="InterPro" id="IPR001128">
    <property type="entry name" value="Cyt_P450"/>
</dbReference>
<dbReference type="GO" id="GO:0020037">
    <property type="term" value="F:heme binding"/>
    <property type="evidence" value="ECO:0007669"/>
    <property type="project" value="InterPro"/>
</dbReference>
<dbReference type="GO" id="GO:0016705">
    <property type="term" value="F:oxidoreductase activity, acting on paired donors, with incorporation or reduction of molecular oxygen"/>
    <property type="evidence" value="ECO:0007669"/>
    <property type="project" value="InterPro"/>
</dbReference>
<evidence type="ECO:0000256" key="3">
    <source>
        <dbReference type="ARBA" id="ARBA00022723"/>
    </source>
</evidence>
<keyword evidence="3 7" id="KW-0479">Metal-binding</keyword>
<dbReference type="Proteomes" id="UP001328107">
    <property type="component" value="Unassembled WGS sequence"/>
</dbReference>
<comment type="similarity">
    <text evidence="2 8">Belongs to the cytochrome P450 family.</text>
</comment>
<keyword evidence="7 8" id="KW-0349">Heme</keyword>
<accession>A0AAN5ICD4</accession>
<dbReference type="AlphaFoldDB" id="A0AAN5ICD4"/>
<evidence type="ECO:0000256" key="1">
    <source>
        <dbReference type="ARBA" id="ARBA00001971"/>
    </source>
</evidence>
<protein>
    <recommendedName>
        <fullName evidence="11">Cytochrome P450</fullName>
    </recommendedName>
</protein>
<dbReference type="PROSITE" id="PS00086">
    <property type="entry name" value="CYTOCHROME_P450"/>
    <property type="match status" value="1"/>
</dbReference>
<dbReference type="InterPro" id="IPR002401">
    <property type="entry name" value="Cyt_P450_E_grp-I"/>
</dbReference>
<evidence type="ECO:0000256" key="5">
    <source>
        <dbReference type="ARBA" id="ARBA00023004"/>
    </source>
</evidence>
<sequence length="455" mass="52653">KETIVIAGYYELKKAATMSETSARPNSYLYSIFLKEKIEGNGTILSSGKTWKAARSFAAKHLHESGVNDESISRSVEHHASNMVDIIEKTIDQEGPVINLHRAVAYTVASIIYEIVLGRKCDFTDSRLWTLKELLDGVLEYVQGVQMLIADSYSWLERILPGDKEYRRLGFELQAYFLRELALNREKLESETNNNIRIHEEISPDNIFAKYLAHPSALVNGDMDIVVLAGDVWTGGMETTLTATRWAIIYFMGNPEVQERLHEEVIRRYPRNGNGEFSWTTRAELPYLCAVLDEVLRLANVLPWNIPHRALKTFKLGGQTIKEGASMMFSFSSVHHDEEIFPDPFRFNPERFLRRVPNEEEREEWTRMGRDLSQFIIYEKDERLCPFGMGQRKCPGEKLAMKELFVFVIKLIQRFRFVTVESSPPDMKRRMGMTSTPREFVTRVVKREDWYNLQG</sequence>
<keyword evidence="6 8" id="KW-0503">Monooxygenase</keyword>
<evidence type="ECO:0000256" key="8">
    <source>
        <dbReference type="RuleBase" id="RU000461"/>
    </source>
</evidence>
<evidence type="ECO:0000256" key="4">
    <source>
        <dbReference type="ARBA" id="ARBA00023002"/>
    </source>
</evidence>
<feature type="non-terminal residue" evidence="9">
    <location>
        <position position="1"/>
    </location>
</feature>
<comment type="caution">
    <text evidence="9">The sequence shown here is derived from an EMBL/GenBank/DDBJ whole genome shotgun (WGS) entry which is preliminary data.</text>
</comment>
<dbReference type="Gene3D" id="1.10.630.10">
    <property type="entry name" value="Cytochrome P450"/>
    <property type="match status" value="1"/>
</dbReference>
<evidence type="ECO:0000256" key="7">
    <source>
        <dbReference type="PIRSR" id="PIRSR602401-1"/>
    </source>
</evidence>
<name>A0AAN5ICD4_9BILA</name>
<dbReference type="PRINTS" id="PR00385">
    <property type="entry name" value="P450"/>
</dbReference>
<keyword evidence="4 8" id="KW-0560">Oxidoreductase</keyword>
<evidence type="ECO:0000256" key="6">
    <source>
        <dbReference type="ARBA" id="ARBA00023033"/>
    </source>
</evidence>
<keyword evidence="5 7" id="KW-0408">Iron</keyword>
<proteinExistence type="inferred from homology"/>
<keyword evidence="10" id="KW-1185">Reference proteome</keyword>
<comment type="cofactor">
    <cofactor evidence="1 7">
        <name>heme</name>
        <dbReference type="ChEBI" id="CHEBI:30413"/>
    </cofactor>
</comment>
<dbReference type="InterPro" id="IPR036396">
    <property type="entry name" value="Cyt_P450_sf"/>
</dbReference>
<feature type="binding site" description="axial binding residue" evidence="7">
    <location>
        <position position="394"/>
    </location>
    <ligand>
        <name>heme</name>
        <dbReference type="ChEBI" id="CHEBI:30413"/>
    </ligand>
    <ligandPart>
        <name>Fe</name>
        <dbReference type="ChEBI" id="CHEBI:18248"/>
    </ligandPart>
</feature>